<dbReference type="SMART" id="SM00387">
    <property type="entry name" value="HATPase_c"/>
    <property type="match status" value="1"/>
</dbReference>
<dbReference type="RefSeq" id="WP_004624723.1">
    <property type="nucleotide sequence ID" value="NZ_APMP01000045.1"/>
</dbReference>
<gene>
    <name evidence="17" type="ORF">OR37_04056</name>
</gene>
<evidence type="ECO:0000256" key="14">
    <source>
        <dbReference type="SAM" id="Phobius"/>
    </source>
</evidence>
<dbReference type="AlphaFoldDB" id="R0DXI5"/>
<dbReference type="PROSITE" id="PS50110">
    <property type="entry name" value="RESPONSE_REGULATORY"/>
    <property type="match status" value="1"/>
</dbReference>
<comment type="catalytic activity">
    <reaction evidence="1">
        <text>ATP + protein L-histidine = ADP + protein N-phospho-L-histidine.</text>
        <dbReference type="EC" id="2.7.13.3"/>
    </reaction>
</comment>
<dbReference type="InterPro" id="IPR036097">
    <property type="entry name" value="HisK_dim/P_sf"/>
</dbReference>
<keyword evidence="6 14" id="KW-0812">Transmembrane</keyword>
<comment type="subcellular location">
    <subcellularLocation>
        <location evidence="2">Membrane</location>
    </subcellularLocation>
</comment>
<proteinExistence type="predicted"/>
<dbReference type="GO" id="GO:0005524">
    <property type="term" value="F:ATP binding"/>
    <property type="evidence" value="ECO:0007669"/>
    <property type="project" value="UniProtKB-KW"/>
</dbReference>
<dbReference type="SUPFAM" id="SSF47384">
    <property type="entry name" value="Homodimeric domain of signal transducing histidine kinase"/>
    <property type="match status" value="1"/>
</dbReference>
<sequence length="580" mass="61254" precursor="true">MGILDILDDGVEGSMLAMSRRSRVARLSAAALVGGLLAFYFGPRPAMLWGAANLACEGWLFYLQRTFKPTGNLATIRLRRIAPPAIFGCLWATMATLSAVHGVAAMKFAAILILFGMIIEGVRYAMVSPGGMLSMTLWPFSALVALTLLAPRFTAWDRAVALVVMLGLIGYVADTVRTMRATAKALEHAQAEAQEASRAKSAFLAMMSHEVRTPMNGVLGLAHALRGTGLDARQTQYLDMIEESGHGLMTILNDVLDLSKVEAGKLELDIAPFDIRRSAAQIALVWSETARLKGLDLTLEVDPATPAWLAGDDARVRQILRNLVSNAVKFTETGRVTIHIAPGDAGGIMLSVSDTGAGLSPEQRDRLFTPFAQGDRTIARRFGGTGLGLTICRRLAGMMGGDISVASVEGEGATFTVTLALSATEAPEKAREAVAKLDLGGVRVLVVDDNEINQIVARAVLETAGALVAVAGDGHAALARLRVEDFDVVLMDVHMPGMDGVEAVRRIRAGEGGRVDVPVVALTADVMAGDAERLLAQGFDDAHPKPIQPAGLLATVAAALRPAAACARGEPEARSLLTVG</sequence>
<keyword evidence="12 14" id="KW-0472">Membrane</keyword>
<organism evidence="17 18">
    <name type="scientific">Caulobacter vibrioides OR37</name>
    <dbReference type="NCBI Taxonomy" id="1292034"/>
    <lineage>
        <taxon>Bacteria</taxon>
        <taxon>Pseudomonadati</taxon>
        <taxon>Pseudomonadota</taxon>
        <taxon>Alphaproteobacteria</taxon>
        <taxon>Caulobacterales</taxon>
        <taxon>Caulobacteraceae</taxon>
        <taxon>Caulobacter</taxon>
    </lineage>
</organism>
<dbReference type="PANTHER" id="PTHR45339:SF1">
    <property type="entry name" value="HYBRID SIGNAL TRANSDUCTION HISTIDINE KINASE J"/>
    <property type="match status" value="1"/>
</dbReference>
<evidence type="ECO:0000256" key="11">
    <source>
        <dbReference type="ARBA" id="ARBA00023012"/>
    </source>
</evidence>
<dbReference type="EMBL" id="APMP01000045">
    <property type="protein sequence ID" value="ENZ78123.1"/>
    <property type="molecule type" value="Genomic_DNA"/>
</dbReference>
<evidence type="ECO:0000259" key="16">
    <source>
        <dbReference type="PROSITE" id="PS50110"/>
    </source>
</evidence>
<protein>
    <recommendedName>
        <fullName evidence="3">histidine kinase</fullName>
        <ecNumber evidence="3">2.7.13.3</ecNumber>
    </recommendedName>
</protein>
<evidence type="ECO:0000313" key="18">
    <source>
        <dbReference type="Proteomes" id="UP000013063"/>
    </source>
</evidence>
<evidence type="ECO:0000256" key="6">
    <source>
        <dbReference type="ARBA" id="ARBA00022692"/>
    </source>
</evidence>
<evidence type="ECO:0000256" key="5">
    <source>
        <dbReference type="ARBA" id="ARBA00022679"/>
    </source>
</evidence>
<evidence type="ECO:0000256" key="4">
    <source>
        <dbReference type="ARBA" id="ARBA00022553"/>
    </source>
</evidence>
<dbReference type="PRINTS" id="PR00344">
    <property type="entry name" value="BCTRLSENSOR"/>
</dbReference>
<dbReference type="Proteomes" id="UP000013063">
    <property type="component" value="Unassembled WGS sequence"/>
</dbReference>
<reference evidence="17 18" key="1">
    <citation type="journal article" date="2013" name="Genome Announc.">
        <title>Draft Genome Sequence for Caulobacter sp. Strain OR37, a Bacterium Tolerant to Heavy Metals.</title>
        <authorList>
            <person name="Utturkar S.M."/>
            <person name="Bollmann A."/>
            <person name="Brzoska R.M."/>
            <person name="Klingeman D.M."/>
            <person name="Epstein S.E."/>
            <person name="Palumbo A.V."/>
            <person name="Brown S.D."/>
        </authorList>
    </citation>
    <scope>NUCLEOTIDE SEQUENCE [LARGE SCALE GENOMIC DNA]</scope>
    <source>
        <strain evidence="17 18">OR37</strain>
    </source>
</reference>
<evidence type="ECO:0000256" key="10">
    <source>
        <dbReference type="ARBA" id="ARBA00022989"/>
    </source>
</evidence>
<dbReference type="InterPro" id="IPR011006">
    <property type="entry name" value="CheY-like_superfamily"/>
</dbReference>
<dbReference type="Pfam" id="PF00072">
    <property type="entry name" value="Response_reg"/>
    <property type="match status" value="1"/>
</dbReference>
<dbReference type="InterPro" id="IPR004358">
    <property type="entry name" value="Sig_transdc_His_kin-like_C"/>
</dbReference>
<comment type="caution">
    <text evidence="17">The sequence shown here is derived from an EMBL/GenBank/DDBJ whole genome shotgun (WGS) entry which is preliminary data.</text>
</comment>
<evidence type="ECO:0000313" key="17">
    <source>
        <dbReference type="EMBL" id="ENZ78123.1"/>
    </source>
</evidence>
<dbReference type="GO" id="GO:0016020">
    <property type="term" value="C:membrane"/>
    <property type="evidence" value="ECO:0007669"/>
    <property type="project" value="UniProtKB-SubCell"/>
</dbReference>
<dbReference type="eggNOG" id="COG0784">
    <property type="taxonomic scope" value="Bacteria"/>
</dbReference>
<dbReference type="Pfam" id="PF02518">
    <property type="entry name" value="HATPase_c"/>
    <property type="match status" value="1"/>
</dbReference>
<keyword evidence="8 17" id="KW-0418">Kinase</keyword>
<dbReference type="PATRIC" id="fig|1292034.3.peg.4020"/>
<evidence type="ECO:0000256" key="3">
    <source>
        <dbReference type="ARBA" id="ARBA00012438"/>
    </source>
</evidence>
<evidence type="ECO:0000256" key="1">
    <source>
        <dbReference type="ARBA" id="ARBA00000085"/>
    </source>
</evidence>
<dbReference type="Gene3D" id="3.40.50.2300">
    <property type="match status" value="1"/>
</dbReference>
<dbReference type="Gene3D" id="3.30.565.10">
    <property type="entry name" value="Histidine kinase-like ATPase, C-terminal domain"/>
    <property type="match status" value="1"/>
</dbReference>
<dbReference type="InterPro" id="IPR003661">
    <property type="entry name" value="HisK_dim/P_dom"/>
</dbReference>
<keyword evidence="7" id="KW-0547">Nucleotide-binding</keyword>
<keyword evidence="5" id="KW-0808">Transferase</keyword>
<dbReference type="InterPro" id="IPR005467">
    <property type="entry name" value="His_kinase_dom"/>
</dbReference>
<evidence type="ECO:0000256" key="7">
    <source>
        <dbReference type="ARBA" id="ARBA00022741"/>
    </source>
</evidence>
<keyword evidence="18" id="KW-1185">Reference proteome</keyword>
<feature type="modified residue" description="4-aspartylphosphate" evidence="13">
    <location>
        <position position="492"/>
    </location>
</feature>
<keyword evidence="10 14" id="KW-1133">Transmembrane helix</keyword>
<dbReference type="PROSITE" id="PS50109">
    <property type="entry name" value="HIS_KIN"/>
    <property type="match status" value="1"/>
</dbReference>
<evidence type="ECO:0000256" key="8">
    <source>
        <dbReference type="ARBA" id="ARBA00022777"/>
    </source>
</evidence>
<evidence type="ECO:0000256" key="13">
    <source>
        <dbReference type="PROSITE-ProRule" id="PRU00169"/>
    </source>
</evidence>
<dbReference type="PANTHER" id="PTHR45339">
    <property type="entry name" value="HYBRID SIGNAL TRANSDUCTION HISTIDINE KINASE J"/>
    <property type="match status" value="1"/>
</dbReference>
<dbReference type="SUPFAM" id="SSF55874">
    <property type="entry name" value="ATPase domain of HSP90 chaperone/DNA topoisomerase II/histidine kinase"/>
    <property type="match status" value="1"/>
</dbReference>
<feature type="transmembrane region" description="Helical" evidence="14">
    <location>
        <begin position="47"/>
        <end position="63"/>
    </location>
</feature>
<dbReference type="SMART" id="SM00448">
    <property type="entry name" value="REC"/>
    <property type="match status" value="1"/>
</dbReference>
<evidence type="ECO:0000256" key="12">
    <source>
        <dbReference type="ARBA" id="ARBA00023136"/>
    </source>
</evidence>
<dbReference type="FunFam" id="3.30.565.10:FF:000010">
    <property type="entry name" value="Sensor histidine kinase RcsC"/>
    <property type="match status" value="1"/>
</dbReference>
<feature type="transmembrane region" description="Helical" evidence="14">
    <location>
        <begin position="159"/>
        <end position="176"/>
    </location>
</feature>
<dbReference type="Pfam" id="PF00512">
    <property type="entry name" value="HisKA"/>
    <property type="match status" value="1"/>
</dbReference>
<evidence type="ECO:0000259" key="15">
    <source>
        <dbReference type="PROSITE" id="PS50109"/>
    </source>
</evidence>
<feature type="transmembrane region" description="Helical" evidence="14">
    <location>
        <begin position="108"/>
        <end position="126"/>
    </location>
</feature>
<dbReference type="CDD" id="cd00082">
    <property type="entry name" value="HisKA"/>
    <property type="match status" value="1"/>
</dbReference>
<dbReference type="EC" id="2.7.13.3" evidence="3"/>
<dbReference type="Gene3D" id="1.10.287.130">
    <property type="match status" value="1"/>
</dbReference>
<dbReference type="STRING" id="1292034.OR37_04056"/>
<keyword evidence="4 13" id="KW-0597">Phosphoprotein</keyword>
<feature type="transmembrane region" description="Helical" evidence="14">
    <location>
        <begin position="24"/>
        <end position="41"/>
    </location>
</feature>
<dbReference type="CDD" id="cd17546">
    <property type="entry name" value="REC_hyHK_CKI1_RcsC-like"/>
    <property type="match status" value="1"/>
</dbReference>
<feature type="domain" description="Response regulatory" evidence="16">
    <location>
        <begin position="443"/>
        <end position="560"/>
    </location>
</feature>
<evidence type="ECO:0000256" key="9">
    <source>
        <dbReference type="ARBA" id="ARBA00022840"/>
    </source>
</evidence>
<dbReference type="SUPFAM" id="SSF52172">
    <property type="entry name" value="CheY-like"/>
    <property type="match status" value="1"/>
</dbReference>
<keyword evidence="9" id="KW-0067">ATP-binding</keyword>
<dbReference type="InterPro" id="IPR036890">
    <property type="entry name" value="HATPase_C_sf"/>
</dbReference>
<dbReference type="InterPro" id="IPR001789">
    <property type="entry name" value="Sig_transdc_resp-reg_receiver"/>
</dbReference>
<dbReference type="InterPro" id="IPR003594">
    <property type="entry name" value="HATPase_dom"/>
</dbReference>
<keyword evidence="11" id="KW-0902">Two-component regulatory system</keyword>
<evidence type="ECO:0000256" key="2">
    <source>
        <dbReference type="ARBA" id="ARBA00004370"/>
    </source>
</evidence>
<dbReference type="SMART" id="SM00388">
    <property type="entry name" value="HisKA"/>
    <property type="match status" value="1"/>
</dbReference>
<dbReference type="CDD" id="cd16922">
    <property type="entry name" value="HATPase_EvgS-ArcB-TorS-like"/>
    <property type="match status" value="1"/>
</dbReference>
<dbReference type="GO" id="GO:0000155">
    <property type="term" value="F:phosphorelay sensor kinase activity"/>
    <property type="evidence" value="ECO:0007669"/>
    <property type="project" value="InterPro"/>
</dbReference>
<dbReference type="FunFam" id="1.10.287.130:FF:000004">
    <property type="entry name" value="Ethylene receptor 1"/>
    <property type="match status" value="1"/>
</dbReference>
<feature type="domain" description="Histidine kinase" evidence="15">
    <location>
        <begin position="206"/>
        <end position="423"/>
    </location>
</feature>
<dbReference type="eggNOG" id="COG2205">
    <property type="taxonomic scope" value="Bacteria"/>
</dbReference>
<accession>R0DXI5</accession>
<feature type="transmembrane region" description="Helical" evidence="14">
    <location>
        <begin position="133"/>
        <end position="153"/>
    </location>
</feature>
<name>R0DXI5_CAUVI</name>